<proteinExistence type="inferred from homology"/>
<keyword evidence="11" id="KW-1185">Reference proteome</keyword>
<evidence type="ECO:0000256" key="7">
    <source>
        <dbReference type="ARBA" id="ARBA00023180"/>
    </source>
</evidence>
<comment type="similarity">
    <text evidence="1">Belongs to the palmitoyl-protein thioesterase family.</text>
</comment>
<keyword evidence="4 9" id="KW-0732">Signal</keyword>
<gene>
    <name evidence="10" type="ORF">TRICI_001705</name>
</gene>
<dbReference type="SUPFAM" id="SSF53474">
    <property type="entry name" value="alpha/beta-Hydrolases"/>
    <property type="match status" value="1"/>
</dbReference>
<dbReference type="Pfam" id="PF02089">
    <property type="entry name" value="Palm_thioest"/>
    <property type="match status" value="1"/>
</dbReference>
<evidence type="ECO:0000256" key="1">
    <source>
        <dbReference type="ARBA" id="ARBA00010758"/>
    </source>
</evidence>
<feature type="chain" id="PRO_5024840458" description="Palmitoyl-protein thioesterase 1" evidence="9">
    <location>
        <begin position="22"/>
        <end position="313"/>
    </location>
</feature>
<dbReference type="PRINTS" id="PR00414">
    <property type="entry name" value="PPTHIESTRASE"/>
</dbReference>
<dbReference type="Proteomes" id="UP000761534">
    <property type="component" value="Unassembled WGS sequence"/>
</dbReference>
<evidence type="ECO:0000256" key="9">
    <source>
        <dbReference type="SAM" id="SignalP"/>
    </source>
</evidence>
<dbReference type="PANTHER" id="PTHR11247:SF8">
    <property type="entry name" value="PALMITOYL-PROTEIN THIOESTERASE 1"/>
    <property type="match status" value="1"/>
</dbReference>
<sequence length="313" mass="35839">MIRTLLICTLILWFTIKGAVCLNIPPIGYRPVVIWHGLGDSYDSPGMVRVEEIIQDMYPGIYTHNVYLDESGSTDQRKSFFGNINDELEFVCKQLADIPELEGGFDALGFSQGGLFLRAYAERCNVPQLRQLISFGSPHNGIADLPTCGLRDFLCRRRNAILKTQVWSSYAQHNVISAQYYRDPEKLDDYLEYSNFLADINNEREDKNQTYAENLKTLERLVMISFSEDETVVPKESAWFQEVNVTSGKVTPLEYRDLYKEDWLGLKQLGASEKIEYLRIKGVHMEVSDDDIKSIAEKYLGSTQLPRLIHQSP</sequence>
<dbReference type="EC" id="3.1.2.22" evidence="2"/>
<evidence type="ECO:0000256" key="4">
    <source>
        <dbReference type="ARBA" id="ARBA00022729"/>
    </source>
</evidence>
<evidence type="ECO:0000256" key="3">
    <source>
        <dbReference type="ARBA" id="ARBA00014212"/>
    </source>
</evidence>
<evidence type="ECO:0000313" key="10">
    <source>
        <dbReference type="EMBL" id="KAA8916156.1"/>
    </source>
</evidence>
<keyword evidence="7" id="KW-0325">Glycoprotein</keyword>
<dbReference type="InterPro" id="IPR002472">
    <property type="entry name" value="Palm_thioest"/>
</dbReference>
<dbReference type="EMBL" id="SWFS01000120">
    <property type="protein sequence ID" value="KAA8916156.1"/>
    <property type="molecule type" value="Genomic_DNA"/>
</dbReference>
<dbReference type="PANTHER" id="PTHR11247">
    <property type="entry name" value="PALMITOYL-PROTEIN THIOESTERASE/DOLICHYLDIPHOSPHATASE 1"/>
    <property type="match status" value="1"/>
</dbReference>
<dbReference type="GO" id="GO:0008474">
    <property type="term" value="F:palmitoyl-(protein) hydrolase activity"/>
    <property type="evidence" value="ECO:0007669"/>
    <property type="project" value="UniProtKB-EC"/>
</dbReference>
<evidence type="ECO:0000256" key="6">
    <source>
        <dbReference type="ARBA" id="ARBA00023157"/>
    </source>
</evidence>
<dbReference type="Gene3D" id="3.40.50.1820">
    <property type="entry name" value="alpha/beta hydrolase"/>
    <property type="match status" value="1"/>
</dbReference>
<dbReference type="InterPro" id="IPR029058">
    <property type="entry name" value="AB_hydrolase_fold"/>
</dbReference>
<reference evidence="10" key="1">
    <citation type="journal article" date="2019" name="G3 (Bethesda)">
        <title>Genome Assemblies of Two Rare Opportunistic Yeast Pathogens: Diutina rugosa (syn. Candida rugosa) and Trichomonascus ciferrii (syn. Candida ciferrii).</title>
        <authorList>
            <person name="Mixao V."/>
            <person name="Saus E."/>
            <person name="Hansen A.P."/>
            <person name="Lass-Florl C."/>
            <person name="Gabaldon T."/>
        </authorList>
    </citation>
    <scope>NUCLEOTIDE SEQUENCE</scope>
    <source>
        <strain evidence="10">CBS 4856</strain>
    </source>
</reference>
<evidence type="ECO:0000313" key="11">
    <source>
        <dbReference type="Proteomes" id="UP000761534"/>
    </source>
</evidence>
<evidence type="ECO:0000256" key="5">
    <source>
        <dbReference type="ARBA" id="ARBA00022801"/>
    </source>
</evidence>
<keyword evidence="6" id="KW-1015">Disulfide bond</keyword>
<name>A0A642VA53_9ASCO</name>
<keyword evidence="5" id="KW-0378">Hydrolase</keyword>
<evidence type="ECO:0000256" key="8">
    <source>
        <dbReference type="ARBA" id="ARBA00031934"/>
    </source>
</evidence>
<accession>A0A642VA53</accession>
<dbReference type="AlphaFoldDB" id="A0A642VA53"/>
<dbReference type="FunFam" id="3.40.50.1820:FF:000107">
    <property type="entry name" value="Palmitoyl-protein thioesterase 1"/>
    <property type="match status" value="1"/>
</dbReference>
<dbReference type="OrthoDB" id="10263094at2759"/>
<comment type="caution">
    <text evidence="10">The sequence shown here is derived from an EMBL/GenBank/DDBJ whole genome shotgun (WGS) entry which is preliminary data.</text>
</comment>
<organism evidence="10 11">
    <name type="scientific">Trichomonascus ciferrii</name>
    <dbReference type="NCBI Taxonomy" id="44093"/>
    <lineage>
        <taxon>Eukaryota</taxon>
        <taxon>Fungi</taxon>
        <taxon>Dikarya</taxon>
        <taxon>Ascomycota</taxon>
        <taxon>Saccharomycotina</taxon>
        <taxon>Dipodascomycetes</taxon>
        <taxon>Dipodascales</taxon>
        <taxon>Trichomonascaceae</taxon>
        <taxon>Trichomonascus</taxon>
        <taxon>Trichomonascus ciferrii complex</taxon>
    </lineage>
</organism>
<protein>
    <recommendedName>
        <fullName evidence="3">Palmitoyl-protein thioesterase 1</fullName>
        <ecNumber evidence="2">3.1.2.22</ecNumber>
    </recommendedName>
    <alternativeName>
        <fullName evidence="8">Palmitoyl-protein hydrolase 1</fullName>
    </alternativeName>
</protein>
<evidence type="ECO:0000256" key="2">
    <source>
        <dbReference type="ARBA" id="ARBA00012423"/>
    </source>
</evidence>
<dbReference type="VEuPathDB" id="FungiDB:TRICI_001705"/>
<feature type="signal peptide" evidence="9">
    <location>
        <begin position="1"/>
        <end position="21"/>
    </location>
</feature>